<proteinExistence type="predicted"/>
<sequence length="104" mass="11195">MLVCPDWLRLTPRGSPGSYRINLISLVPIKGRVNIGFRSFGGVPPCPSGGKKGGFSPRVQIDPSCMMAFPHEVMLGGTATLTIFCRSSSSSCTVNLLKLEFHVI</sequence>
<name>A0AAV4MJC1_CAEEX</name>
<keyword evidence="2" id="KW-1185">Reference proteome</keyword>
<accession>A0AAV4MJC1</accession>
<dbReference type="Proteomes" id="UP001054945">
    <property type="component" value="Unassembled WGS sequence"/>
</dbReference>
<reference evidence="1 2" key="1">
    <citation type="submission" date="2021-06" db="EMBL/GenBank/DDBJ databases">
        <title>Caerostris extrusa draft genome.</title>
        <authorList>
            <person name="Kono N."/>
            <person name="Arakawa K."/>
        </authorList>
    </citation>
    <scope>NUCLEOTIDE SEQUENCE [LARGE SCALE GENOMIC DNA]</scope>
</reference>
<protein>
    <submittedName>
        <fullName evidence="1">Uncharacterized protein</fullName>
    </submittedName>
</protein>
<evidence type="ECO:0000313" key="2">
    <source>
        <dbReference type="Proteomes" id="UP001054945"/>
    </source>
</evidence>
<dbReference type="EMBL" id="BPLR01019844">
    <property type="protein sequence ID" value="GIX72400.1"/>
    <property type="molecule type" value="Genomic_DNA"/>
</dbReference>
<dbReference type="AlphaFoldDB" id="A0AAV4MJC1"/>
<evidence type="ECO:0000313" key="1">
    <source>
        <dbReference type="EMBL" id="GIX72400.1"/>
    </source>
</evidence>
<organism evidence="1 2">
    <name type="scientific">Caerostris extrusa</name>
    <name type="common">Bark spider</name>
    <name type="synonym">Caerostris bankana</name>
    <dbReference type="NCBI Taxonomy" id="172846"/>
    <lineage>
        <taxon>Eukaryota</taxon>
        <taxon>Metazoa</taxon>
        <taxon>Ecdysozoa</taxon>
        <taxon>Arthropoda</taxon>
        <taxon>Chelicerata</taxon>
        <taxon>Arachnida</taxon>
        <taxon>Araneae</taxon>
        <taxon>Araneomorphae</taxon>
        <taxon>Entelegynae</taxon>
        <taxon>Araneoidea</taxon>
        <taxon>Araneidae</taxon>
        <taxon>Caerostris</taxon>
    </lineage>
</organism>
<comment type="caution">
    <text evidence="1">The sequence shown here is derived from an EMBL/GenBank/DDBJ whole genome shotgun (WGS) entry which is preliminary data.</text>
</comment>
<gene>
    <name evidence="1" type="ORF">CEXT_124161</name>
</gene>